<reference evidence="3" key="1">
    <citation type="submission" date="2022-11" db="UniProtKB">
        <authorList>
            <consortium name="WormBaseParasite"/>
        </authorList>
    </citation>
    <scope>IDENTIFICATION</scope>
</reference>
<dbReference type="Pfam" id="PF00144">
    <property type="entry name" value="Beta-lactamase"/>
    <property type="match status" value="1"/>
</dbReference>
<accession>A0A915BBA7</accession>
<dbReference type="InterPro" id="IPR001466">
    <property type="entry name" value="Beta-lactam-related"/>
</dbReference>
<dbReference type="PANTHER" id="PTHR43319:SF3">
    <property type="entry name" value="BETA-LACTAMASE-RELATED DOMAIN-CONTAINING PROTEIN"/>
    <property type="match status" value="1"/>
</dbReference>
<keyword evidence="2" id="KW-1185">Reference proteome</keyword>
<dbReference type="AlphaFoldDB" id="A0A915BBA7"/>
<organism evidence="2 3">
    <name type="scientific">Parascaris univalens</name>
    <name type="common">Nematode worm</name>
    <dbReference type="NCBI Taxonomy" id="6257"/>
    <lineage>
        <taxon>Eukaryota</taxon>
        <taxon>Metazoa</taxon>
        <taxon>Ecdysozoa</taxon>
        <taxon>Nematoda</taxon>
        <taxon>Chromadorea</taxon>
        <taxon>Rhabditida</taxon>
        <taxon>Spirurina</taxon>
        <taxon>Ascaridomorpha</taxon>
        <taxon>Ascaridoidea</taxon>
        <taxon>Ascarididae</taxon>
        <taxon>Parascaris</taxon>
    </lineage>
</organism>
<feature type="domain" description="Beta-lactamase-related" evidence="1">
    <location>
        <begin position="30"/>
        <end position="326"/>
    </location>
</feature>
<evidence type="ECO:0000313" key="2">
    <source>
        <dbReference type="Proteomes" id="UP000887569"/>
    </source>
</evidence>
<dbReference type="Gene3D" id="3.40.710.10">
    <property type="entry name" value="DD-peptidase/beta-lactamase superfamily"/>
    <property type="match status" value="1"/>
</dbReference>
<dbReference type="WBParaSite" id="PgR032X_g074_t02">
    <property type="protein sequence ID" value="PgR032X_g074_t02"/>
    <property type="gene ID" value="PgR032X_g074"/>
</dbReference>
<protein>
    <submittedName>
        <fullName evidence="3">Beta-lactamase-related domain-containing protein</fullName>
    </submittedName>
</protein>
<proteinExistence type="predicted"/>
<evidence type="ECO:0000259" key="1">
    <source>
        <dbReference type="Pfam" id="PF00144"/>
    </source>
</evidence>
<dbReference type="InterPro" id="IPR052907">
    <property type="entry name" value="Beta-lactamase/esterase"/>
</dbReference>
<dbReference type="InterPro" id="IPR012338">
    <property type="entry name" value="Beta-lactam/transpept-like"/>
</dbReference>
<dbReference type="SUPFAM" id="SSF56601">
    <property type="entry name" value="beta-lactamase/transpeptidase-like"/>
    <property type="match status" value="1"/>
</dbReference>
<dbReference type="Proteomes" id="UP000887569">
    <property type="component" value="Unplaced"/>
</dbReference>
<evidence type="ECO:0000313" key="3">
    <source>
        <dbReference type="WBParaSite" id="PgR032X_g074_t02"/>
    </source>
</evidence>
<name>A0A915BBA7_PARUN</name>
<dbReference type="PANTHER" id="PTHR43319">
    <property type="entry name" value="BETA-LACTAMASE-RELATED"/>
    <property type="match status" value="1"/>
</dbReference>
<sequence>MGTTYTDLRLLVDKDFRWSHCSENGNRRDVTIRRKVVKYWPQFNEFGKEALSVQDILEHKSGLVAFHREFSVEEATQPAIISRIIEKSKPLWKPGRKIGYHAITYGFLIDQLLRRADSKHRSIAEIFEEDVKQHSKDKDFFIGLPMKEEYRVARISNPPLLASLIAYAKRPLRFAEIMYKYWRNGGIASISASYPHILRIMGSTIPYNDPKIHRLENIGSLGIGSARGMASTIATFFQHHLINDTLQQLIAVPVEYEDDLVLMQSLFRGYGFFYRQHPVRENAWTIYHAGNGGQMVEIDPQQEIVIVLLRNGLRAGSDVESLYWRVSDHLFNLLLPRMAN</sequence>